<keyword evidence="1" id="KW-0378">Hydrolase</keyword>
<dbReference type="Pfam" id="PF09545">
    <property type="entry name" value="RE_AccI"/>
    <property type="match status" value="1"/>
</dbReference>
<keyword evidence="1" id="KW-0540">Nuclease</keyword>
<evidence type="ECO:0000313" key="1">
    <source>
        <dbReference type="EMBL" id="OGD71700.1"/>
    </source>
</evidence>
<dbReference type="EMBL" id="MFAF01000143">
    <property type="protein sequence ID" value="OGD71700.1"/>
    <property type="molecule type" value="Genomic_DNA"/>
</dbReference>
<accession>A0A1F5EWG7</accession>
<evidence type="ECO:0000313" key="2">
    <source>
        <dbReference type="Proteomes" id="UP000177187"/>
    </source>
</evidence>
<gene>
    <name evidence="1" type="ORF">A2Y64_07575</name>
</gene>
<dbReference type="GO" id="GO:0004519">
    <property type="term" value="F:endonuclease activity"/>
    <property type="evidence" value="ECO:0007669"/>
    <property type="project" value="UniProtKB-KW"/>
</dbReference>
<reference evidence="1 2" key="1">
    <citation type="journal article" date="2016" name="Nat. Commun.">
        <title>Thousands of microbial genomes shed light on interconnected biogeochemical processes in an aquifer system.</title>
        <authorList>
            <person name="Anantharaman K."/>
            <person name="Brown C.T."/>
            <person name="Hug L.A."/>
            <person name="Sharon I."/>
            <person name="Castelle C.J."/>
            <person name="Probst A.J."/>
            <person name="Thomas B.C."/>
            <person name="Singh A."/>
            <person name="Wilkins M.J."/>
            <person name="Karaoz U."/>
            <person name="Brodie E.L."/>
            <person name="Williams K.H."/>
            <person name="Hubbard S.S."/>
            <person name="Banfield J.F."/>
        </authorList>
    </citation>
    <scope>NUCLEOTIDE SEQUENCE [LARGE SCALE GENOMIC DNA]</scope>
</reference>
<proteinExistence type="predicted"/>
<protein>
    <submittedName>
        <fullName evidence="1">Type II restriction endonuclease</fullName>
    </submittedName>
</protein>
<name>A0A1F5EWG7_9BACT</name>
<comment type="caution">
    <text evidence="1">The sequence shown here is derived from an EMBL/GenBank/DDBJ whole genome shotgun (WGS) entry which is preliminary data.</text>
</comment>
<sequence length="319" mass="36040">MIKHSEHPFEKVLSVSMEDIRMTLRAMGNAPWADFLLNPRRLRGSDFLMRWSQGVWSEERLTQAVNATGKYFALPYGPSGTAPDNDVRAFELYFERLDKAGLGNIKRPDLLIYRVKDRAKVDSAVKGLNGLSELPFTTEDDPKMQDLLEHAVIAVECENSLWRAKQMPNYATPFTPQKRLGGRDGLKKAAVLPTIIIKEEDRAPLKKWQSKRKIPIHVWHAFFDEAFGISLADAERLFSRGDIQPTEQVFQAPGGATTKKVIYKIYYRYGYPLAATVEEPQLVADSITDKNGHILPYVRFVGGESRLSAEALSVLDSLK</sequence>
<keyword evidence="1" id="KW-0255">Endonuclease</keyword>
<dbReference type="AlphaFoldDB" id="A0A1F5EWG7"/>
<organism evidence="1 2">
    <name type="scientific">Candidatus Coatesbacteria bacterium RBG_13_66_14</name>
    <dbReference type="NCBI Taxonomy" id="1817816"/>
    <lineage>
        <taxon>Bacteria</taxon>
        <taxon>Candidatus Coatesiibacteriota</taxon>
    </lineage>
</organism>
<dbReference type="InterPro" id="IPR019054">
    <property type="entry name" value="Restrct_endonuc_II_AccI"/>
</dbReference>
<dbReference type="Proteomes" id="UP000177187">
    <property type="component" value="Unassembled WGS sequence"/>
</dbReference>